<reference evidence="2" key="1">
    <citation type="submission" date="2016-10" db="EMBL/GenBank/DDBJ databases">
        <authorList>
            <person name="de Groot N.N."/>
        </authorList>
    </citation>
    <scope>NUCLEOTIDE SEQUENCE</scope>
</reference>
<protein>
    <recommendedName>
        <fullName evidence="1">HPt domain-containing protein</fullName>
    </recommendedName>
</protein>
<proteinExistence type="predicted"/>
<dbReference type="InterPro" id="IPR008207">
    <property type="entry name" value="Sig_transdc_His_kin_Hpt_dom"/>
</dbReference>
<name>A0A1W1E7J5_9ZZZZ</name>
<evidence type="ECO:0000259" key="1">
    <source>
        <dbReference type="PROSITE" id="PS50894"/>
    </source>
</evidence>
<feature type="domain" description="HPt" evidence="1">
    <location>
        <begin position="22"/>
        <end position="107"/>
    </location>
</feature>
<organism evidence="2">
    <name type="scientific">hydrothermal vent metagenome</name>
    <dbReference type="NCBI Taxonomy" id="652676"/>
    <lineage>
        <taxon>unclassified sequences</taxon>
        <taxon>metagenomes</taxon>
        <taxon>ecological metagenomes</taxon>
    </lineage>
</organism>
<evidence type="ECO:0000313" key="2">
    <source>
        <dbReference type="EMBL" id="SFV89890.1"/>
    </source>
</evidence>
<dbReference type="InterPro" id="IPR036641">
    <property type="entry name" value="HPT_dom_sf"/>
</dbReference>
<sequence>MEKVIEETLKIAKEKFLKFGFKEEQIEQLLASGKRDLLSELEKLKALLATEPYDIEAINKSLHALKGLFFNMGNTEAGDIMADLRKEDNMAENIKKIKAFFKEGHLS</sequence>
<dbReference type="GO" id="GO:0000160">
    <property type="term" value="P:phosphorelay signal transduction system"/>
    <property type="evidence" value="ECO:0007669"/>
    <property type="project" value="InterPro"/>
</dbReference>
<dbReference type="EMBL" id="FPIB01000004">
    <property type="protein sequence ID" value="SFV89890.1"/>
    <property type="molecule type" value="Genomic_DNA"/>
</dbReference>
<dbReference type="SUPFAM" id="SSF47226">
    <property type="entry name" value="Histidine-containing phosphotransfer domain, HPT domain"/>
    <property type="match status" value="1"/>
</dbReference>
<accession>A0A1W1E7J5</accession>
<dbReference type="PROSITE" id="PS50894">
    <property type="entry name" value="HPT"/>
    <property type="match status" value="1"/>
</dbReference>
<dbReference type="AlphaFoldDB" id="A0A1W1E7J5"/>
<gene>
    <name evidence="2" type="ORF">MNB_SV-4-727</name>
</gene>